<evidence type="ECO:0000256" key="3">
    <source>
        <dbReference type="ARBA" id="ARBA00023027"/>
    </source>
</evidence>
<evidence type="ECO:0000313" key="4">
    <source>
        <dbReference type="EMBL" id="MEX0428372.1"/>
    </source>
</evidence>
<dbReference type="SUPFAM" id="SSF51735">
    <property type="entry name" value="NAD(P)-binding Rossmann-fold domains"/>
    <property type="match status" value="1"/>
</dbReference>
<dbReference type="RefSeq" id="WP_367994344.1">
    <property type="nucleotide sequence ID" value="NZ_JBFPJR010000019.1"/>
</dbReference>
<gene>
    <name evidence="4" type="ORF">AB3X52_12140</name>
</gene>
<evidence type="ECO:0000256" key="1">
    <source>
        <dbReference type="ARBA" id="ARBA00006484"/>
    </source>
</evidence>
<dbReference type="PANTHER" id="PTHR24321:SF8">
    <property type="entry name" value="ESTRADIOL 17-BETA-DEHYDROGENASE 8-RELATED"/>
    <property type="match status" value="1"/>
</dbReference>
<dbReference type="CDD" id="cd05233">
    <property type="entry name" value="SDR_c"/>
    <property type="match status" value="1"/>
</dbReference>
<dbReference type="Gene3D" id="3.40.50.720">
    <property type="entry name" value="NAD(P)-binding Rossmann-like Domain"/>
    <property type="match status" value="1"/>
</dbReference>
<dbReference type="NCBIfam" id="NF009467">
    <property type="entry name" value="PRK12826.1-3"/>
    <property type="match status" value="1"/>
</dbReference>
<name>A0ABV3T158_9ACTN</name>
<evidence type="ECO:0000256" key="2">
    <source>
        <dbReference type="ARBA" id="ARBA00023002"/>
    </source>
</evidence>
<dbReference type="NCBIfam" id="TIGR03971">
    <property type="entry name" value="SDR_subfam_1"/>
    <property type="match status" value="1"/>
</dbReference>
<dbReference type="InterPro" id="IPR036291">
    <property type="entry name" value="NAD(P)-bd_dom_sf"/>
</dbReference>
<dbReference type="Pfam" id="PF13561">
    <property type="entry name" value="adh_short_C2"/>
    <property type="match status" value="1"/>
</dbReference>
<dbReference type="InterPro" id="IPR020904">
    <property type="entry name" value="Sc_DH/Rdtase_CS"/>
</dbReference>
<accession>A0ABV3T158</accession>
<dbReference type="Proteomes" id="UP001556631">
    <property type="component" value="Unassembled WGS sequence"/>
</dbReference>
<protein>
    <submittedName>
        <fullName evidence="4">Mycofactocin-coupled SDR family oxidoreductase</fullName>
    </submittedName>
</protein>
<keyword evidence="5" id="KW-1185">Reference proteome</keyword>
<dbReference type="InterPro" id="IPR002347">
    <property type="entry name" value="SDR_fam"/>
</dbReference>
<proteinExistence type="inferred from homology"/>
<sequence>MGQFDGKVALITGGARGQGRSHAVRMAEEGADVILVDGPQTPDWMGYPLASPDELEETARLVEKLDRRAVVFEADVRDFEALADAVSSGVAELGGLDFVCANAGAMPVGDMTWDISVEQWREVIDINLNGVFHTVKAAVPIMLERESRGSIVLTASGAALNSGTHFADYSAAKAAVVSLTRSLAYELAPHWVRVNNICPTSVDTTMIQNQTLYDIFRPDLDNPGRDDVVEEFRSKNLLPIPWVEPVDISNAVVWLCSEQARYVTGVTLPIDAGNAIKKF</sequence>
<dbReference type="InterPro" id="IPR023985">
    <property type="entry name" value="SDR_subfam_1"/>
</dbReference>
<dbReference type="PRINTS" id="PR00080">
    <property type="entry name" value="SDRFAMILY"/>
</dbReference>
<comment type="similarity">
    <text evidence="1">Belongs to the short-chain dehydrogenases/reductases (SDR) family.</text>
</comment>
<keyword evidence="2" id="KW-0560">Oxidoreductase</keyword>
<organism evidence="4 5">
    <name type="scientific">Nocardioides eburneus</name>
    <dbReference type="NCBI Taxonomy" id="3231482"/>
    <lineage>
        <taxon>Bacteria</taxon>
        <taxon>Bacillati</taxon>
        <taxon>Actinomycetota</taxon>
        <taxon>Actinomycetes</taxon>
        <taxon>Propionibacteriales</taxon>
        <taxon>Nocardioidaceae</taxon>
        <taxon>Nocardioides</taxon>
    </lineage>
</organism>
<dbReference type="EMBL" id="JBFPJR010000019">
    <property type="protein sequence ID" value="MEX0428372.1"/>
    <property type="molecule type" value="Genomic_DNA"/>
</dbReference>
<reference evidence="4 5" key="1">
    <citation type="submission" date="2024-07" db="EMBL/GenBank/DDBJ databases">
        <authorList>
            <person name="Lee S."/>
            <person name="Kang M."/>
        </authorList>
    </citation>
    <scope>NUCLEOTIDE SEQUENCE [LARGE SCALE GENOMIC DNA]</scope>
    <source>
        <strain evidence="4 5">DS6</strain>
    </source>
</reference>
<keyword evidence="3" id="KW-0520">NAD</keyword>
<dbReference type="PANTHER" id="PTHR24321">
    <property type="entry name" value="DEHYDROGENASES, SHORT CHAIN"/>
    <property type="match status" value="1"/>
</dbReference>
<dbReference type="PRINTS" id="PR00081">
    <property type="entry name" value="GDHRDH"/>
</dbReference>
<comment type="caution">
    <text evidence="4">The sequence shown here is derived from an EMBL/GenBank/DDBJ whole genome shotgun (WGS) entry which is preliminary data.</text>
</comment>
<dbReference type="PROSITE" id="PS00061">
    <property type="entry name" value="ADH_SHORT"/>
    <property type="match status" value="1"/>
</dbReference>
<evidence type="ECO:0000313" key="5">
    <source>
        <dbReference type="Proteomes" id="UP001556631"/>
    </source>
</evidence>